<evidence type="ECO:0000313" key="2">
    <source>
        <dbReference type="EMBL" id="KAA0185593.1"/>
    </source>
</evidence>
<sequence length="193" mass="20642">MEDRPLKAGGTYNINWDEIDENFDPFGSKSTAKSSAKSPKPAPPPRSPAKVTSKGDGPASVEPPISTIAPTETKTAVSPSQPPIEPVDSPKKEGSGKPSAQPQDITTPNEQEVKEPLPKSESPKKAAKATPAVRKPISTRVPNGQPEKRNTTDDASKPSDSESDEFPKPSRFSCILTAYESYLRSSFPVSSRV</sequence>
<evidence type="ECO:0000313" key="3">
    <source>
        <dbReference type="Proteomes" id="UP000728185"/>
    </source>
</evidence>
<dbReference type="EMBL" id="LUCM01010362">
    <property type="protein sequence ID" value="KAA0185593.1"/>
    <property type="molecule type" value="Genomic_DNA"/>
</dbReference>
<feature type="region of interest" description="Disordered" evidence="1">
    <location>
        <begin position="1"/>
        <end position="171"/>
    </location>
</feature>
<keyword evidence="3" id="KW-1185">Reference proteome</keyword>
<feature type="compositionally biased region" description="Polar residues" evidence="1">
    <location>
        <begin position="98"/>
        <end position="110"/>
    </location>
</feature>
<name>A0A8E0RLP8_9TREM</name>
<gene>
    <name evidence="2" type="ORF">FBUS_00719</name>
</gene>
<reference evidence="2" key="1">
    <citation type="submission" date="2019-05" db="EMBL/GenBank/DDBJ databases">
        <title>Annotation for the trematode Fasciolopsis buski.</title>
        <authorList>
            <person name="Choi Y.-J."/>
        </authorList>
    </citation>
    <scope>NUCLEOTIDE SEQUENCE</scope>
    <source>
        <strain evidence="2">HT</strain>
        <tissue evidence="2">Whole worm</tissue>
    </source>
</reference>
<accession>A0A8E0RLP8</accession>
<feature type="compositionally biased region" description="Polar residues" evidence="1">
    <location>
        <begin position="68"/>
        <end position="79"/>
    </location>
</feature>
<dbReference type="OrthoDB" id="10651082at2759"/>
<dbReference type="AlphaFoldDB" id="A0A8E0RLP8"/>
<protein>
    <submittedName>
        <fullName evidence="2">Uncharacterized protein</fullName>
    </submittedName>
</protein>
<evidence type="ECO:0000256" key="1">
    <source>
        <dbReference type="SAM" id="MobiDB-lite"/>
    </source>
</evidence>
<feature type="compositionally biased region" description="Basic and acidic residues" evidence="1">
    <location>
        <begin position="111"/>
        <end position="124"/>
    </location>
</feature>
<proteinExistence type="predicted"/>
<feature type="compositionally biased region" description="Basic and acidic residues" evidence="1">
    <location>
        <begin position="146"/>
        <end position="168"/>
    </location>
</feature>
<feature type="compositionally biased region" description="Low complexity" evidence="1">
    <location>
        <begin position="28"/>
        <end position="39"/>
    </location>
</feature>
<comment type="caution">
    <text evidence="2">The sequence shown here is derived from an EMBL/GenBank/DDBJ whole genome shotgun (WGS) entry which is preliminary data.</text>
</comment>
<dbReference type="Proteomes" id="UP000728185">
    <property type="component" value="Unassembled WGS sequence"/>
</dbReference>
<organism evidence="2 3">
    <name type="scientific">Fasciolopsis buskii</name>
    <dbReference type="NCBI Taxonomy" id="27845"/>
    <lineage>
        <taxon>Eukaryota</taxon>
        <taxon>Metazoa</taxon>
        <taxon>Spiralia</taxon>
        <taxon>Lophotrochozoa</taxon>
        <taxon>Platyhelminthes</taxon>
        <taxon>Trematoda</taxon>
        <taxon>Digenea</taxon>
        <taxon>Plagiorchiida</taxon>
        <taxon>Echinostomata</taxon>
        <taxon>Echinostomatoidea</taxon>
        <taxon>Fasciolidae</taxon>
        <taxon>Fasciolopsis</taxon>
    </lineage>
</organism>